<proteinExistence type="predicted"/>
<evidence type="ECO:0000313" key="2">
    <source>
        <dbReference type="Proteomes" id="UP001372338"/>
    </source>
</evidence>
<sequence>MLARVRVKVEVGALRSLFLATSWRRFFHSRLRHSSSVAHLLCSFLKTIRSPPHFVLHRRSFSTIVRSFLCFGWVHLLRSFLKTVRSPPQIILLRRSFSTAVRSFLSVTGAEVAAEEERCVFATAVGSWNGVVAASNGAAAASFFSYLPEEMRNPTTFKCNSLYLTIFLASGSLQWCDLSFNNLSGQLLSSTRSLSSLITLYGNKCGSVAISFFELQQISSSFFDSELAVVLDQGLEDEILVDIQKYLEDFINSGLRQRLISLIKVFFLRSYYIVLCLPD</sequence>
<gene>
    <name evidence="1" type="ORF">RIF29_09354</name>
</gene>
<accession>A0AAN9FRU9</accession>
<reference evidence="1 2" key="1">
    <citation type="submission" date="2024-01" db="EMBL/GenBank/DDBJ databases">
        <title>The genomes of 5 underutilized Papilionoideae crops provide insights into root nodulation and disease resistanc.</title>
        <authorList>
            <person name="Yuan L."/>
        </authorList>
    </citation>
    <scope>NUCLEOTIDE SEQUENCE [LARGE SCALE GENOMIC DNA]</scope>
    <source>
        <strain evidence="1">ZHUSHIDOU_FW_LH</strain>
        <tissue evidence="1">Leaf</tissue>
    </source>
</reference>
<dbReference type="EMBL" id="JAYWIO010000002">
    <property type="protein sequence ID" value="KAK7281397.1"/>
    <property type="molecule type" value="Genomic_DNA"/>
</dbReference>
<organism evidence="1 2">
    <name type="scientific">Crotalaria pallida</name>
    <name type="common">Smooth rattlebox</name>
    <name type="synonym">Crotalaria striata</name>
    <dbReference type="NCBI Taxonomy" id="3830"/>
    <lineage>
        <taxon>Eukaryota</taxon>
        <taxon>Viridiplantae</taxon>
        <taxon>Streptophyta</taxon>
        <taxon>Embryophyta</taxon>
        <taxon>Tracheophyta</taxon>
        <taxon>Spermatophyta</taxon>
        <taxon>Magnoliopsida</taxon>
        <taxon>eudicotyledons</taxon>
        <taxon>Gunneridae</taxon>
        <taxon>Pentapetalae</taxon>
        <taxon>rosids</taxon>
        <taxon>fabids</taxon>
        <taxon>Fabales</taxon>
        <taxon>Fabaceae</taxon>
        <taxon>Papilionoideae</taxon>
        <taxon>50 kb inversion clade</taxon>
        <taxon>genistoids sensu lato</taxon>
        <taxon>core genistoids</taxon>
        <taxon>Crotalarieae</taxon>
        <taxon>Crotalaria</taxon>
    </lineage>
</organism>
<name>A0AAN9FRU9_CROPI</name>
<comment type="caution">
    <text evidence="1">The sequence shown here is derived from an EMBL/GenBank/DDBJ whole genome shotgun (WGS) entry which is preliminary data.</text>
</comment>
<protein>
    <submittedName>
        <fullName evidence="1">Uncharacterized protein</fullName>
    </submittedName>
</protein>
<evidence type="ECO:0000313" key="1">
    <source>
        <dbReference type="EMBL" id="KAK7281397.1"/>
    </source>
</evidence>
<dbReference type="AlphaFoldDB" id="A0AAN9FRU9"/>
<keyword evidence="2" id="KW-1185">Reference proteome</keyword>
<dbReference type="Proteomes" id="UP001372338">
    <property type="component" value="Unassembled WGS sequence"/>
</dbReference>